<proteinExistence type="predicted"/>
<gene>
    <name evidence="2" type="ORF">S01H1_10712</name>
</gene>
<feature type="non-terminal residue" evidence="2">
    <location>
        <position position="1"/>
    </location>
</feature>
<comment type="caution">
    <text evidence="2">The sequence shown here is derived from an EMBL/GenBank/DDBJ whole genome shotgun (WGS) entry which is preliminary data.</text>
</comment>
<evidence type="ECO:0000256" key="1">
    <source>
        <dbReference type="SAM" id="MobiDB-lite"/>
    </source>
</evidence>
<evidence type="ECO:0000313" key="2">
    <source>
        <dbReference type="EMBL" id="GAF73755.1"/>
    </source>
</evidence>
<organism evidence="2">
    <name type="scientific">marine sediment metagenome</name>
    <dbReference type="NCBI Taxonomy" id="412755"/>
    <lineage>
        <taxon>unclassified sequences</taxon>
        <taxon>metagenomes</taxon>
        <taxon>ecological metagenomes</taxon>
    </lineage>
</organism>
<dbReference type="AlphaFoldDB" id="X0TCF2"/>
<sequence length="76" mass="8128">PYGNIAYIARRIAELLRLKEIDKIAPEVEEMEKPKQIGPPRSNSPTGVAGEGTPPNLPGGYLGRAGAEMTKRIGGE</sequence>
<dbReference type="EMBL" id="BARS01005458">
    <property type="protein sequence ID" value="GAF73755.1"/>
    <property type="molecule type" value="Genomic_DNA"/>
</dbReference>
<reference evidence="2" key="1">
    <citation type="journal article" date="2014" name="Front. Microbiol.">
        <title>High frequency of phylogenetically diverse reductive dehalogenase-homologous genes in deep subseafloor sedimentary metagenomes.</title>
        <authorList>
            <person name="Kawai M."/>
            <person name="Futagami T."/>
            <person name="Toyoda A."/>
            <person name="Takaki Y."/>
            <person name="Nishi S."/>
            <person name="Hori S."/>
            <person name="Arai W."/>
            <person name="Tsubouchi T."/>
            <person name="Morono Y."/>
            <person name="Uchiyama I."/>
            <person name="Ito T."/>
            <person name="Fujiyama A."/>
            <person name="Inagaki F."/>
            <person name="Takami H."/>
        </authorList>
    </citation>
    <scope>NUCLEOTIDE SEQUENCE</scope>
    <source>
        <strain evidence="2">Expedition CK06-06</strain>
    </source>
</reference>
<feature type="region of interest" description="Disordered" evidence="1">
    <location>
        <begin position="29"/>
        <end position="76"/>
    </location>
</feature>
<name>X0TCF2_9ZZZZ</name>
<accession>X0TCF2</accession>
<protein>
    <submittedName>
        <fullName evidence="2">Uncharacterized protein</fullName>
    </submittedName>
</protein>